<keyword evidence="3" id="KW-1185">Reference proteome</keyword>
<comment type="caution">
    <text evidence="2">The sequence shown here is derived from an EMBL/GenBank/DDBJ whole genome shotgun (WGS) entry which is preliminary data.</text>
</comment>
<dbReference type="AlphaFoldDB" id="A0A8J7JCQ2"/>
<organism evidence="2 3">
    <name type="scientific">Lusitaniella coriacea LEGE 07157</name>
    <dbReference type="NCBI Taxonomy" id="945747"/>
    <lineage>
        <taxon>Bacteria</taxon>
        <taxon>Bacillati</taxon>
        <taxon>Cyanobacteriota</taxon>
        <taxon>Cyanophyceae</taxon>
        <taxon>Spirulinales</taxon>
        <taxon>Lusitaniellaceae</taxon>
        <taxon>Lusitaniella</taxon>
    </lineage>
</organism>
<dbReference type="InterPro" id="IPR007345">
    <property type="entry name" value="Polysacch_pyruvyl_Trfase"/>
</dbReference>
<accession>A0A8J7JCQ2</accession>
<gene>
    <name evidence="2" type="ORF">IQ249_16935</name>
</gene>
<protein>
    <recommendedName>
        <fullName evidence="1">Polysaccharide pyruvyl transferase domain-containing protein</fullName>
    </recommendedName>
</protein>
<evidence type="ECO:0000259" key="1">
    <source>
        <dbReference type="Pfam" id="PF04230"/>
    </source>
</evidence>
<dbReference type="Proteomes" id="UP000654482">
    <property type="component" value="Unassembled WGS sequence"/>
</dbReference>
<sequence>MDSIINCHVIDPKNIGDLLSCPLNYFTFPGYHTEKADIRQIDAEAARGKHLIIGGGGLLYSRFLTDILNSASHREGKKLIAWGIGQQVYKPFTTEDIKAFDYSQYLDDFDLIGIRDIDTPYNWVPCASCMHSAFDKKREVKHEYVVFSHKKFQIKIDDFPRITNESKSFEEVLDFLGSGETILTSSYHGAYWGTLLGRKVLAFPFSSKFYTLKHKPAIHPLDKWRQDRKRFYLFNKLVYEFRYKNKFSCALENWQNALKDCQLYPESLEESRSRNQWYYNEILEHLAD</sequence>
<dbReference type="Pfam" id="PF04230">
    <property type="entry name" value="PS_pyruv_trans"/>
    <property type="match status" value="1"/>
</dbReference>
<evidence type="ECO:0000313" key="2">
    <source>
        <dbReference type="EMBL" id="MBE9117585.1"/>
    </source>
</evidence>
<name>A0A8J7JCQ2_9CYAN</name>
<proteinExistence type="predicted"/>
<feature type="domain" description="Polysaccharide pyruvyl transferase" evidence="1">
    <location>
        <begin position="39"/>
        <end position="204"/>
    </location>
</feature>
<evidence type="ECO:0000313" key="3">
    <source>
        <dbReference type="Proteomes" id="UP000654482"/>
    </source>
</evidence>
<dbReference type="EMBL" id="JADEWZ010000027">
    <property type="protein sequence ID" value="MBE9117585.1"/>
    <property type="molecule type" value="Genomic_DNA"/>
</dbReference>
<dbReference type="RefSeq" id="WP_194030674.1">
    <property type="nucleotide sequence ID" value="NZ_JADEWZ010000027.1"/>
</dbReference>
<reference evidence="2" key="1">
    <citation type="submission" date="2020-10" db="EMBL/GenBank/DDBJ databases">
        <authorList>
            <person name="Castelo-Branco R."/>
            <person name="Eusebio N."/>
            <person name="Adriana R."/>
            <person name="Vieira A."/>
            <person name="Brugerolle De Fraissinette N."/>
            <person name="Rezende De Castro R."/>
            <person name="Schneider M.P."/>
            <person name="Vasconcelos V."/>
            <person name="Leao P.N."/>
        </authorList>
    </citation>
    <scope>NUCLEOTIDE SEQUENCE</scope>
    <source>
        <strain evidence="2">LEGE 07157</strain>
    </source>
</reference>